<reference evidence="3 4" key="1">
    <citation type="submission" date="2020-07" db="EMBL/GenBank/DDBJ databases">
        <title>Sequencing the genomes of 1000 actinobacteria strains.</title>
        <authorList>
            <person name="Klenk H.-P."/>
        </authorList>
    </citation>
    <scope>NUCLEOTIDE SEQUENCE [LARGE SCALE GENOMIC DNA]</scope>
    <source>
        <strain evidence="3 4">DSM 18965</strain>
    </source>
</reference>
<gene>
    <name evidence="3" type="ORF">BKA08_001618</name>
</gene>
<protein>
    <recommendedName>
        <fullName evidence="2">Bacterial Ig-like domain-containing protein</fullName>
    </recommendedName>
</protein>
<feature type="signal peptide" evidence="1">
    <location>
        <begin position="1"/>
        <end position="41"/>
    </location>
</feature>
<dbReference type="Gene3D" id="2.60.40.10">
    <property type="entry name" value="Immunoglobulins"/>
    <property type="match status" value="1"/>
</dbReference>
<name>A0A7Y9F271_9ACTN</name>
<dbReference type="InterPro" id="IPR013783">
    <property type="entry name" value="Ig-like_fold"/>
</dbReference>
<feature type="chain" id="PRO_5031342058" description="Bacterial Ig-like domain-containing protein" evidence="1">
    <location>
        <begin position="42"/>
        <end position="543"/>
    </location>
</feature>
<dbReference type="GO" id="GO:0005975">
    <property type="term" value="P:carbohydrate metabolic process"/>
    <property type="evidence" value="ECO:0007669"/>
    <property type="project" value="UniProtKB-ARBA"/>
</dbReference>
<evidence type="ECO:0000313" key="3">
    <source>
        <dbReference type="EMBL" id="NYD57380.1"/>
    </source>
</evidence>
<comment type="caution">
    <text evidence="3">The sequence shown here is derived from an EMBL/GenBank/DDBJ whole genome shotgun (WGS) entry which is preliminary data.</text>
</comment>
<dbReference type="AlphaFoldDB" id="A0A7Y9F271"/>
<dbReference type="RefSeq" id="WP_179615151.1">
    <property type="nucleotide sequence ID" value="NZ_CP059163.1"/>
</dbReference>
<dbReference type="Gene3D" id="2.60.40.2700">
    <property type="match status" value="4"/>
</dbReference>
<evidence type="ECO:0000256" key="1">
    <source>
        <dbReference type="SAM" id="SignalP"/>
    </source>
</evidence>
<dbReference type="InterPro" id="IPR032109">
    <property type="entry name" value="Big_3_5"/>
</dbReference>
<evidence type="ECO:0000259" key="2">
    <source>
        <dbReference type="Pfam" id="PF16640"/>
    </source>
</evidence>
<dbReference type="Proteomes" id="UP000516957">
    <property type="component" value="Unassembled WGS sequence"/>
</dbReference>
<keyword evidence="1" id="KW-0732">Signal</keyword>
<organism evidence="3 4">
    <name type="scientific">Nocardioides marinisabuli</name>
    <dbReference type="NCBI Taxonomy" id="419476"/>
    <lineage>
        <taxon>Bacteria</taxon>
        <taxon>Bacillati</taxon>
        <taxon>Actinomycetota</taxon>
        <taxon>Actinomycetes</taxon>
        <taxon>Propionibacteriales</taxon>
        <taxon>Nocardioidaceae</taxon>
        <taxon>Nocardioides</taxon>
    </lineage>
</organism>
<proteinExistence type="predicted"/>
<dbReference type="EMBL" id="JACCBE010000001">
    <property type="protein sequence ID" value="NYD57380.1"/>
    <property type="molecule type" value="Genomic_DNA"/>
</dbReference>
<feature type="domain" description="Bacterial Ig-like" evidence="2">
    <location>
        <begin position="454"/>
        <end position="537"/>
    </location>
</feature>
<accession>A0A7Y9F271</accession>
<keyword evidence="4" id="KW-1185">Reference proteome</keyword>
<dbReference type="Pfam" id="PF16640">
    <property type="entry name" value="Big_3_5"/>
    <property type="match status" value="1"/>
</dbReference>
<evidence type="ECO:0000313" key="4">
    <source>
        <dbReference type="Proteomes" id="UP000516957"/>
    </source>
</evidence>
<sequence>MNRARRTPHTRLRTRLGAGLGAALTTALVASGAGLATPATAAPAAPPSSAWASEHRAFGLLEILSPAAILGALDGTAQPGTLLGLQRPSWGFPDLTGLLTVTESVQWLRDGKPIDGATGDSYLPTLADAGSNLQAVVTGKVLGFLPVDAVTGVVRVLVPGGGGGGGGSTTDPLEATQLPRLTGIPGVGSLLQVLDPVWSLPGVSTTYQWFADDAAIPGATGQTFVPGLEQAGTTIYVQVTGVLAGLPLVSVLTNHLPIPAAPAEELGATSQPTVSGTPKVGKVLTVSDPAWNTDGVAHGYQWLRDGAPVEGATLAAYQLTPADLGHAVSATVTGTKEGWTSATVDSNALTATLGDAIVATLQPRVTGTAALGQALTATPGTWGAGETPVVAYQWLRDGSPVSGATASSYAVTVADLGRDLALRVTATRTGYAPGSFTTAALPVARATTSTTAKAARKKIRQGRAAVLTITVDAAPASPDGKVAITEGGRTLKTFSIAKGSKKVRIKKLATGKHTLRVGYLGSETTADSRARKVVVRVLKKRKR</sequence>